<dbReference type="Pfam" id="PF00067">
    <property type="entry name" value="p450"/>
    <property type="match status" value="2"/>
</dbReference>
<reference evidence="14" key="2">
    <citation type="submission" date="2020-05" db="UniProtKB">
        <authorList>
            <consortium name="EnsemblMetazoa"/>
        </authorList>
    </citation>
    <scope>IDENTIFICATION</scope>
    <source>
        <strain evidence="14">LVP_AGWG</strain>
    </source>
</reference>
<dbReference type="InterPro" id="IPR002401">
    <property type="entry name" value="Cyt_P450_E_grp-I"/>
</dbReference>
<dbReference type="EnsemblMetazoa" id="AAEL014891-RB">
    <property type="protein sequence ID" value="AAEL014891-PB"/>
    <property type="gene ID" value="AAEL014891"/>
</dbReference>
<dbReference type="GO" id="GO:0020037">
    <property type="term" value="F:heme binding"/>
    <property type="evidence" value="ECO:0007669"/>
    <property type="project" value="InterPro"/>
</dbReference>
<dbReference type="GO" id="GO:0005506">
    <property type="term" value="F:iron ion binding"/>
    <property type="evidence" value="ECO:0007669"/>
    <property type="project" value="InterPro"/>
</dbReference>
<keyword evidence="10 13" id="KW-0408">Iron</keyword>
<dbReference type="CDD" id="cd11056">
    <property type="entry name" value="CYP6-like"/>
    <property type="match status" value="2"/>
</dbReference>
<keyword evidence="6 13" id="KW-0479">Metal-binding</keyword>
<dbReference type="GO" id="GO:0016705">
    <property type="term" value="F:oxidoreductase activity, acting on paired donors, with incorporation or reduction of molecular oxygen"/>
    <property type="evidence" value="ECO:0007669"/>
    <property type="project" value="InterPro"/>
</dbReference>
<comment type="similarity">
    <text evidence="4">Belongs to the cytochrome P450 family.</text>
</comment>
<dbReference type="InterPro" id="IPR036396">
    <property type="entry name" value="Cyt_P450_sf"/>
</dbReference>
<dbReference type="InterPro" id="IPR050476">
    <property type="entry name" value="Insect_CytP450_Detox"/>
</dbReference>
<organism evidence="14 15">
    <name type="scientific">Aedes aegypti</name>
    <name type="common">Yellowfever mosquito</name>
    <name type="synonym">Culex aegypti</name>
    <dbReference type="NCBI Taxonomy" id="7159"/>
    <lineage>
        <taxon>Eukaryota</taxon>
        <taxon>Metazoa</taxon>
        <taxon>Ecdysozoa</taxon>
        <taxon>Arthropoda</taxon>
        <taxon>Hexapoda</taxon>
        <taxon>Insecta</taxon>
        <taxon>Pterygota</taxon>
        <taxon>Neoptera</taxon>
        <taxon>Endopterygota</taxon>
        <taxon>Diptera</taxon>
        <taxon>Nematocera</taxon>
        <taxon>Culicoidea</taxon>
        <taxon>Culicidae</taxon>
        <taxon>Culicinae</taxon>
        <taxon>Aedini</taxon>
        <taxon>Aedes</taxon>
        <taxon>Stegomyia</taxon>
    </lineage>
</organism>
<dbReference type="SUPFAM" id="SSF48264">
    <property type="entry name" value="Cytochrome P450"/>
    <property type="match status" value="2"/>
</dbReference>
<dbReference type="PRINTS" id="PR00385">
    <property type="entry name" value="P450"/>
</dbReference>
<evidence type="ECO:0000256" key="4">
    <source>
        <dbReference type="ARBA" id="ARBA00010617"/>
    </source>
</evidence>
<dbReference type="PANTHER" id="PTHR24292">
    <property type="entry name" value="CYTOCHROME P450"/>
    <property type="match status" value="1"/>
</dbReference>
<dbReference type="GO" id="GO:0005789">
    <property type="term" value="C:endoplasmic reticulum membrane"/>
    <property type="evidence" value="ECO:0007669"/>
    <property type="project" value="UniProtKB-SubCell"/>
</dbReference>
<sequence length="1013" mass="115585">MLPFLLAVVALLLTAAGLYIRSRHRFWSDRGIPCAPNPEFLFGHVRGQVTNKHAAYVNRELYQQFKARGEGFGGYSFFAVPAVIIVDPELVKTILVRDFAVFHDRGIYNNPKDDPLSGQLFLLEGLQWKILRQMLTPTFTSGRMKAMFGTIMDVAEEFRQFLVDSRERESVIEMKEVLASFTTDVIGTCAFGIECNTLKNPDSDFLKYGKKVFEQRMSTLFKFIFASLFKDLARKLGVKITDAGVEKFFLGLVRETVEFREKNNVMRNDFMNLLLQLKNKGRLVDQLDEADEVAARGLTMEELAAQCFVFFIAGYETSSTTMNFCLYELAKNPDIQEKLREDIEEAVASNGGRVTYDLVMGLHYLDNVVNETLRKYPPIESLNRVPTSDYTVPGTKHVLPKQTMITIPIYALHHDPDFYLDPDNFDPDRFLPEAAQARHPYAFIPFGEGPRNCIGMRFGLMQTKIGLITLLRNFRFSPSAKTPDKIAFDVKSFVLSPDGGNYLRYDKIRFIMALLELYLAIGVTLVLATAGCVFLFLDKKRSFWKDRNFPCTGRAKMIYGDYKNMNQTEHMQYINQRIYNEFKARKLPIGGTVLFLVPSTVVVDPDLIKAMLVKDFNFFHDRGVYNNPEVDPLTGHLFSLEGQAWRQLRAKLSPTFTSGKMKMMFSTILNVADDLKEFLWEKTESGSTELEMKNVLAGFTTDVIGSCAFGIECNSLRATQCRFREVSRKIFEQSVGQMLWMIVLMLFKGVATKLKLKATPAEVENFFTNMVQETIDHRERNNVQRSDFMNILIQMKNSTNLEEKLTLNEITAQSFIFFVAGFETSSTTMVNCLFELAMNPDIQEKLRAEIFKVCGEGDLTYESVSSVEYLNMVIDETLRKHPVVDSLLRTSTQPYNIPNTDLKIPKGTFVFIPVHALHHDPDYYPDPDRFDPERFNAENRASRHPFVYLPFGEGPRNCIGMRFGLMQTRVGLITVLRNFRVRPSSNTPERLVVNPKSGIPAPLGGIPLLIERI</sequence>
<keyword evidence="8" id="KW-0492">Microsome</keyword>
<keyword evidence="9" id="KW-0560">Oxidoreductase</keyword>
<evidence type="ECO:0000256" key="7">
    <source>
        <dbReference type="ARBA" id="ARBA00022824"/>
    </source>
</evidence>
<evidence type="ECO:0000256" key="2">
    <source>
        <dbReference type="ARBA" id="ARBA00004174"/>
    </source>
</evidence>
<dbReference type="AlphaFoldDB" id="A0A6I8TGG4"/>
<evidence type="ECO:0000256" key="13">
    <source>
        <dbReference type="PIRSR" id="PIRSR602401-1"/>
    </source>
</evidence>
<evidence type="ECO:0000313" key="14">
    <source>
        <dbReference type="EnsemblMetazoa" id="AAEL014891-PB"/>
    </source>
</evidence>
<dbReference type="Gene3D" id="1.10.630.10">
    <property type="entry name" value="Cytochrome P450"/>
    <property type="match status" value="2"/>
</dbReference>
<reference evidence="14 15" key="1">
    <citation type="submission" date="2017-06" db="EMBL/GenBank/DDBJ databases">
        <title>Aedes aegypti genome working group (AGWG) sequencing and assembly.</title>
        <authorList>
            <consortium name="Aedes aegypti Genome Working Group (AGWG)"/>
            <person name="Matthews B.J."/>
        </authorList>
    </citation>
    <scope>NUCLEOTIDE SEQUENCE [LARGE SCALE GENOMIC DNA]</scope>
    <source>
        <strain evidence="14 15">LVP_AGWG</strain>
    </source>
</reference>
<evidence type="ECO:0000256" key="8">
    <source>
        <dbReference type="ARBA" id="ARBA00022848"/>
    </source>
</evidence>
<evidence type="ECO:0000256" key="10">
    <source>
        <dbReference type="ARBA" id="ARBA00023004"/>
    </source>
</evidence>
<dbReference type="Proteomes" id="UP000008820">
    <property type="component" value="Chromosome 1"/>
</dbReference>
<dbReference type="InterPro" id="IPR001128">
    <property type="entry name" value="Cyt_P450"/>
</dbReference>
<keyword evidence="7" id="KW-0256">Endoplasmic reticulum</keyword>
<protein>
    <submittedName>
        <fullName evidence="14">Uncharacterized protein</fullName>
    </submittedName>
</protein>
<dbReference type="PRINTS" id="PR00463">
    <property type="entry name" value="EP450I"/>
</dbReference>
<comment type="subcellular location">
    <subcellularLocation>
        <location evidence="3">Endoplasmic reticulum membrane</location>
        <topology evidence="3">Peripheral membrane protein</topology>
    </subcellularLocation>
    <subcellularLocation>
        <location evidence="2">Microsome membrane</location>
        <topology evidence="2">Peripheral membrane protein</topology>
    </subcellularLocation>
</comment>
<keyword evidence="12" id="KW-0472">Membrane</keyword>
<dbReference type="OrthoDB" id="2789670at2759"/>
<comment type="cofactor">
    <cofactor evidence="1 13">
        <name>heme</name>
        <dbReference type="ChEBI" id="CHEBI:30413"/>
    </cofactor>
</comment>
<proteinExistence type="inferred from homology"/>
<name>A0A6I8TGG4_AEDAE</name>
<dbReference type="PROSITE" id="PS00086">
    <property type="entry name" value="CYTOCHROME_P450"/>
    <property type="match status" value="2"/>
</dbReference>
<gene>
    <name evidence="14" type="primary">5576391</name>
</gene>
<dbReference type="FunFam" id="1.10.630.10:FF:000042">
    <property type="entry name" value="Cytochrome P450"/>
    <property type="match status" value="2"/>
</dbReference>
<evidence type="ECO:0000256" key="3">
    <source>
        <dbReference type="ARBA" id="ARBA00004406"/>
    </source>
</evidence>
<evidence type="ECO:0000256" key="5">
    <source>
        <dbReference type="ARBA" id="ARBA00022617"/>
    </source>
</evidence>
<dbReference type="InterPro" id="IPR017972">
    <property type="entry name" value="Cyt_P450_CS"/>
</dbReference>
<evidence type="ECO:0000256" key="6">
    <source>
        <dbReference type="ARBA" id="ARBA00022723"/>
    </source>
</evidence>
<dbReference type="InParanoid" id="A0A6I8TGG4"/>
<keyword evidence="11" id="KW-0503">Monooxygenase</keyword>
<dbReference type="PANTHER" id="PTHR24292:SF100">
    <property type="entry name" value="CYTOCHROME P450 6A16, ISOFORM B-RELATED"/>
    <property type="match status" value="1"/>
</dbReference>
<accession>A0A6I8TGG4</accession>
<evidence type="ECO:0000256" key="9">
    <source>
        <dbReference type="ARBA" id="ARBA00023002"/>
    </source>
</evidence>
<evidence type="ECO:0000256" key="1">
    <source>
        <dbReference type="ARBA" id="ARBA00001971"/>
    </source>
</evidence>
<dbReference type="GO" id="GO:0004497">
    <property type="term" value="F:monooxygenase activity"/>
    <property type="evidence" value="ECO:0007669"/>
    <property type="project" value="UniProtKB-KW"/>
</dbReference>
<feature type="binding site" description="axial binding residue" evidence="13">
    <location>
        <position position="453"/>
    </location>
    <ligand>
        <name>heme</name>
        <dbReference type="ChEBI" id="CHEBI:30413"/>
    </ligand>
    <ligandPart>
        <name>Fe</name>
        <dbReference type="ChEBI" id="CHEBI:18248"/>
    </ligandPart>
</feature>
<evidence type="ECO:0000313" key="15">
    <source>
        <dbReference type="Proteomes" id="UP000008820"/>
    </source>
</evidence>
<keyword evidence="5 13" id="KW-0349">Heme</keyword>
<keyword evidence="15" id="KW-1185">Reference proteome</keyword>
<evidence type="ECO:0000256" key="11">
    <source>
        <dbReference type="ARBA" id="ARBA00023033"/>
    </source>
</evidence>
<evidence type="ECO:0000256" key="12">
    <source>
        <dbReference type="ARBA" id="ARBA00023136"/>
    </source>
</evidence>